<dbReference type="eggNOG" id="ENOG5033BAE">
    <property type="taxonomic scope" value="Bacteria"/>
</dbReference>
<dbReference type="HOGENOM" id="CLU_3122233_0_0_5"/>
<evidence type="ECO:0000313" key="1">
    <source>
        <dbReference type="EMBL" id="AHM05753.1"/>
    </source>
</evidence>
<reference evidence="1 2" key="1">
    <citation type="submission" date="2013-03" db="EMBL/GenBank/DDBJ databases">
        <authorList>
            <person name="Fiebig A."/>
            <person name="Goeker M."/>
            <person name="Klenk H.-P.P."/>
        </authorList>
    </citation>
    <scope>NUCLEOTIDE SEQUENCE [LARGE SCALE GENOMIC DNA]</scope>
    <source>
        <strain evidence="2">DSM 19469</strain>
    </source>
</reference>
<accession>W8RWN0</accession>
<protein>
    <submittedName>
        <fullName evidence="1">Uncharacterized protein</fullName>
    </submittedName>
</protein>
<keyword evidence="2" id="KW-1185">Reference proteome</keyword>
<dbReference type="Proteomes" id="UP000019593">
    <property type="component" value="Chromosome"/>
</dbReference>
<sequence>MVDGVRLPDDSSLTDNEKAWVEFIRLASGGNDPAPTLKAIQALRKALEPE</sequence>
<evidence type="ECO:0000313" key="2">
    <source>
        <dbReference type="Proteomes" id="UP000019593"/>
    </source>
</evidence>
<dbReference type="EMBL" id="CP004372">
    <property type="protein sequence ID" value="AHM05753.1"/>
    <property type="molecule type" value="Genomic_DNA"/>
</dbReference>
<organism evidence="1 2">
    <name type="scientific">Roseicyclus elongatus DSM 19469</name>
    <dbReference type="NCBI Taxonomy" id="1294273"/>
    <lineage>
        <taxon>Bacteria</taxon>
        <taxon>Pseudomonadati</taxon>
        <taxon>Pseudomonadota</taxon>
        <taxon>Alphaproteobacteria</taxon>
        <taxon>Rhodobacterales</taxon>
        <taxon>Roseobacteraceae</taxon>
        <taxon>Roseicyclus</taxon>
    </lineage>
</organism>
<dbReference type="AlphaFoldDB" id="W8RWN0"/>
<proteinExistence type="predicted"/>
<name>W8RWN0_9RHOB</name>
<dbReference type="KEGG" id="red:roselon_03498"/>
<gene>
    <name evidence="1" type="ORF">roselon_03498</name>
</gene>
<dbReference type="STRING" id="1294273.roselon_03498"/>